<dbReference type="Proteomes" id="UP000799439">
    <property type="component" value="Unassembled WGS sequence"/>
</dbReference>
<accession>A0A9P4J8Z3</accession>
<keyword evidence="4 6" id="KW-0472">Membrane</keyword>
<evidence type="ECO:0000256" key="1">
    <source>
        <dbReference type="ARBA" id="ARBA00004141"/>
    </source>
</evidence>
<dbReference type="InterPro" id="IPR033308">
    <property type="entry name" value="PGAP5/Cdc1/Ted1"/>
</dbReference>
<evidence type="ECO:0000259" key="7">
    <source>
        <dbReference type="Pfam" id="PF00149"/>
    </source>
</evidence>
<gene>
    <name evidence="8" type="ORF">K461DRAFT_284974</name>
</gene>
<evidence type="ECO:0000256" key="4">
    <source>
        <dbReference type="ARBA" id="ARBA00023136"/>
    </source>
</evidence>
<organism evidence="8 9">
    <name type="scientific">Myriangium duriaei CBS 260.36</name>
    <dbReference type="NCBI Taxonomy" id="1168546"/>
    <lineage>
        <taxon>Eukaryota</taxon>
        <taxon>Fungi</taxon>
        <taxon>Dikarya</taxon>
        <taxon>Ascomycota</taxon>
        <taxon>Pezizomycotina</taxon>
        <taxon>Dothideomycetes</taxon>
        <taxon>Dothideomycetidae</taxon>
        <taxon>Myriangiales</taxon>
        <taxon>Myriangiaceae</taxon>
        <taxon>Myriangium</taxon>
    </lineage>
</organism>
<evidence type="ECO:0000256" key="2">
    <source>
        <dbReference type="ARBA" id="ARBA00022692"/>
    </source>
</evidence>
<dbReference type="GO" id="GO:0005783">
    <property type="term" value="C:endoplasmic reticulum"/>
    <property type="evidence" value="ECO:0007669"/>
    <property type="project" value="TreeGrafter"/>
</dbReference>
<feature type="region of interest" description="Disordered" evidence="5">
    <location>
        <begin position="463"/>
        <end position="523"/>
    </location>
</feature>
<keyword evidence="3 6" id="KW-1133">Transmembrane helix</keyword>
<dbReference type="SUPFAM" id="SSF56300">
    <property type="entry name" value="Metallo-dependent phosphatases"/>
    <property type="match status" value="1"/>
</dbReference>
<dbReference type="OrthoDB" id="5977743at2759"/>
<protein>
    <recommendedName>
        <fullName evidence="7">Calcineurin-like phosphoesterase domain-containing protein</fullName>
    </recommendedName>
</protein>
<evidence type="ECO:0000256" key="3">
    <source>
        <dbReference type="ARBA" id="ARBA00022989"/>
    </source>
</evidence>
<proteinExistence type="predicted"/>
<dbReference type="GO" id="GO:0016020">
    <property type="term" value="C:membrane"/>
    <property type="evidence" value="ECO:0007669"/>
    <property type="project" value="UniProtKB-SubCell"/>
</dbReference>
<keyword evidence="2 6" id="KW-0812">Transmembrane</keyword>
<dbReference type="PANTHER" id="PTHR13315:SF4">
    <property type="entry name" value="METALLOPHOSPHOESTERASE, ISOFORM E"/>
    <property type="match status" value="1"/>
</dbReference>
<feature type="compositionally biased region" description="Polar residues" evidence="5">
    <location>
        <begin position="479"/>
        <end position="493"/>
    </location>
</feature>
<dbReference type="InterPro" id="IPR029052">
    <property type="entry name" value="Metallo-depent_PP-like"/>
</dbReference>
<sequence length="563" mass="63458">MWIWLLHWGEVRIYDKEVRTCDWGNWERWPKHATPHHVAFVADPQIIDPHTYPGRPWPLSSLTIAFTDKYLQRSYRLLQRRFDPDTTYFLGDLFDGGREWSTGETFHEVDKRWHKYGKSYWDKEYKRFAKLFFDPSQVYGGEAGRREKNIIASLPGNHDLGFAAGIQGSVRRRFQAFFGKGDRVDVIGNHTFVGVDTVSLSAMDVADAAPEIWQSTNEFLDGVKEARLQATEALLGELPEPPTGRKFVHSRVEPAEQSISKAQHTSRDRKKLTELPTVLLSHVPLYREPGTRCGFLREKWPPSNFEQELDERNAIRVGGGYQYQNVLTKEITKTIAEKVGNIDYAFSGDDHDYCELTHRAYPSAGRGIHEITVKSLSFAMGVNHPGFVLASLWNPIDENAAPLPGTPGNLRSPTLHSHLCLLPNQLAILMQYGFYVVITIVLLLFSSVIATLEARNKPKDQQYNSILPMKAPTPPYSDGNPSPTTAISGMSGANGNGHLAPRSVNSRPKSVQPSNGVGGYGLPTSGPKKKKMFIVAWAEQLGRDLVWVGVPSLAWFLWLWNKY</sequence>
<name>A0A9P4J8Z3_9PEZI</name>
<reference evidence="8" key="1">
    <citation type="journal article" date="2020" name="Stud. Mycol.">
        <title>101 Dothideomycetes genomes: a test case for predicting lifestyles and emergence of pathogens.</title>
        <authorList>
            <person name="Haridas S."/>
            <person name="Albert R."/>
            <person name="Binder M."/>
            <person name="Bloem J."/>
            <person name="Labutti K."/>
            <person name="Salamov A."/>
            <person name="Andreopoulos B."/>
            <person name="Baker S."/>
            <person name="Barry K."/>
            <person name="Bills G."/>
            <person name="Bluhm B."/>
            <person name="Cannon C."/>
            <person name="Castanera R."/>
            <person name="Culley D."/>
            <person name="Daum C."/>
            <person name="Ezra D."/>
            <person name="Gonzalez J."/>
            <person name="Henrissat B."/>
            <person name="Kuo A."/>
            <person name="Liang C."/>
            <person name="Lipzen A."/>
            <person name="Lutzoni F."/>
            <person name="Magnuson J."/>
            <person name="Mondo S."/>
            <person name="Nolan M."/>
            <person name="Ohm R."/>
            <person name="Pangilinan J."/>
            <person name="Park H.-J."/>
            <person name="Ramirez L."/>
            <person name="Alfaro M."/>
            <person name="Sun H."/>
            <person name="Tritt A."/>
            <person name="Yoshinaga Y."/>
            <person name="Zwiers L.-H."/>
            <person name="Turgeon B."/>
            <person name="Goodwin S."/>
            <person name="Spatafora J."/>
            <person name="Crous P."/>
            <person name="Grigoriev I."/>
        </authorList>
    </citation>
    <scope>NUCLEOTIDE SEQUENCE</scope>
    <source>
        <strain evidence="8">CBS 260.36</strain>
    </source>
</reference>
<evidence type="ECO:0000256" key="5">
    <source>
        <dbReference type="SAM" id="MobiDB-lite"/>
    </source>
</evidence>
<dbReference type="PANTHER" id="PTHR13315">
    <property type="entry name" value="METALLO PHOSPHOESTERASE RELATED"/>
    <property type="match status" value="1"/>
</dbReference>
<comment type="subcellular location">
    <subcellularLocation>
        <location evidence="1">Membrane</location>
        <topology evidence="1">Multi-pass membrane protein</topology>
    </subcellularLocation>
</comment>
<dbReference type="AlphaFoldDB" id="A0A9P4J8Z3"/>
<dbReference type="Pfam" id="PF00149">
    <property type="entry name" value="Metallophos"/>
    <property type="match status" value="1"/>
</dbReference>
<comment type="caution">
    <text evidence="8">The sequence shown here is derived from an EMBL/GenBank/DDBJ whole genome shotgun (WGS) entry which is preliminary data.</text>
</comment>
<keyword evidence="9" id="KW-1185">Reference proteome</keyword>
<dbReference type="InterPro" id="IPR004843">
    <property type="entry name" value="Calcineurin-like_PHP"/>
</dbReference>
<evidence type="ECO:0000256" key="6">
    <source>
        <dbReference type="SAM" id="Phobius"/>
    </source>
</evidence>
<dbReference type="GO" id="GO:0016787">
    <property type="term" value="F:hydrolase activity"/>
    <property type="evidence" value="ECO:0007669"/>
    <property type="project" value="InterPro"/>
</dbReference>
<dbReference type="GO" id="GO:0006506">
    <property type="term" value="P:GPI anchor biosynthetic process"/>
    <property type="evidence" value="ECO:0007669"/>
    <property type="project" value="InterPro"/>
</dbReference>
<evidence type="ECO:0000313" key="8">
    <source>
        <dbReference type="EMBL" id="KAF2154623.1"/>
    </source>
</evidence>
<feature type="domain" description="Calcineurin-like phosphoesterase" evidence="7">
    <location>
        <begin position="39"/>
        <end position="352"/>
    </location>
</feature>
<feature type="compositionally biased region" description="Polar residues" evidence="5">
    <location>
        <begin position="503"/>
        <end position="515"/>
    </location>
</feature>
<evidence type="ECO:0000313" key="9">
    <source>
        <dbReference type="Proteomes" id="UP000799439"/>
    </source>
</evidence>
<feature type="transmembrane region" description="Helical" evidence="6">
    <location>
        <begin position="432"/>
        <end position="452"/>
    </location>
</feature>
<dbReference type="EMBL" id="ML996083">
    <property type="protein sequence ID" value="KAF2154623.1"/>
    <property type="molecule type" value="Genomic_DNA"/>
</dbReference>